<feature type="transmembrane region" description="Helical" evidence="1">
    <location>
        <begin position="91"/>
        <end position="111"/>
    </location>
</feature>
<dbReference type="InterPro" id="IPR038213">
    <property type="entry name" value="IFI6/IFI27-like_sf"/>
</dbReference>
<gene>
    <name evidence="2" type="ORF">KCU76_g13707</name>
</gene>
<keyword evidence="1" id="KW-1133">Transmembrane helix</keyword>
<evidence type="ECO:0000256" key="1">
    <source>
        <dbReference type="SAM" id="Phobius"/>
    </source>
</evidence>
<dbReference type="EMBL" id="JAHFXF010000782">
    <property type="protein sequence ID" value="KAG9682561.1"/>
    <property type="molecule type" value="Genomic_DNA"/>
</dbReference>
<organism evidence="2 3">
    <name type="scientific">Aureobasidium melanogenum</name>
    <name type="common">Aureobasidium pullulans var. melanogenum</name>
    <dbReference type="NCBI Taxonomy" id="46634"/>
    <lineage>
        <taxon>Eukaryota</taxon>
        <taxon>Fungi</taxon>
        <taxon>Dikarya</taxon>
        <taxon>Ascomycota</taxon>
        <taxon>Pezizomycotina</taxon>
        <taxon>Dothideomycetes</taxon>
        <taxon>Dothideomycetidae</taxon>
        <taxon>Dothideales</taxon>
        <taxon>Saccotheciaceae</taxon>
        <taxon>Aureobasidium</taxon>
    </lineage>
</organism>
<sequence length="112" mass="11830">MLFLALPVLACIGFTSLGVASGSLAALWQSVFGIGPVFSLLQSATTGGGYAATIVSSSTSGMLGGLLYGIKSVIMPPPKKLEWWETEEFEAVAGFLIMLLALWGLKCVLFRR</sequence>
<comment type="caution">
    <text evidence="2">The sequence shown here is derived from an EMBL/GenBank/DDBJ whole genome shotgun (WGS) entry which is preliminary data.</text>
</comment>
<reference evidence="2" key="2">
    <citation type="submission" date="2021-08" db="EMBL/GenBank/DDBJ databases">
        <authorList>
            <person name="Gostincar C."/>
            <person name="Sun X."/>
            <person name="Song Z."/>
            <person name="Gunde-Cimerman N."/>
        </authorList>
    </citation>
    <scope>NUCLEOTIDE SEQUENCE</scope>
    <source>
        <strain evidence="2">EXF-9911</strain>
    </source>
</reference>
<keyword evidence="1" id="KW-0472">Membrane</keyword>
<name>A0A9P8J2P3_AURME</name>
<dbReference type="AlphaFoldDB" id="A0A9P8J2P3"/>
<protein>
    <submittedName>
        <fullName evidence="2">Uncharacterized protein</fullName>
    </submittedName>
</protein>
<proteinExistence type="predicted"/>
<feature type="non-terminal residue" evidence="2">
    <location>
        <position position="112"/>
    </location>
</feature>
<dbReference type="Proteomes" id="UP000779574">
    <property type="component" value="Unassembled WGS sequence"/>
</dbReference>
<evidence type="ECO:0000313" key="2">
    <source>
        <dbReference type="EMBL" id="KAG9682561.1"/>
    </source>
</evidence>
<evidence type="ECO:0000313" key="3">
    <source>
        <dbReference type="Proteomes" id="UP000779574"/>
    </source>
</evidence>
<dbReference type="Gene3D" id="6.10.110.10">
    <property type="match status" value="1"/>
</dbReference>
<dbReference type="OrthoDB" id="3910854at2759"/>
<accession>A0A9P8J2P3</accession>
<keyword evidence="1" id="KW-0812">Transmembrane</keyword>
<reference evidence="2" key="1">
    <citation type="journal article" date="2021" name="J Fungi (Basel)">
        <title>Virulence traits and population genomics of the black yeast Aureobasidium melanogenum.</title>
        <authorList>
            <person name="Cernosa A."/>
            <person name="Sun X."/>
            <person name="Gostincar C."/>
            <person name="Fang C."/>
            <person name="Gunde-Cimerman N."/>
            <person name="Song Z."/>
        </authorList>
    </citation>
    <scope>NUCLEOTIDE SEQUENCE</scope>
    <source>
        <strain evidence="2">EXF-9911</strain>
    </source>
</reference>